<dbReference type="RefSeq" id="WP_085099374.1">
    <property type="nucleotide sequence ID" value="NZ_AP022603.1"/>
</dbReference>
<protein>
    <submittedName>
        <fullName evidence="1">Uncharacterized protein</fullName>
    </submittedName>
</protein>
<evidence type="ECO:0000313" key="2">
    <source>
        <dbReference type="Proteomes" id="UP000193484"/>
    </source>
</evidence>
<keyword evidence="2" id="KW-1185">Reference proteome</keyword>
<accession>A0A1X1R591</accession>
<name>A0A1X1R591_MYCFA</name>
<dbReference type="AlphaFoldDB" id="A0A1X1R591"/>
<evidence type="ECO:0000313" key="1">
    <source>
        <dbReference type="EMBL" id="ORU99351.1"/>
    </source>
</evidence>
<proteinExistence type="predicted"/>
<dbReference type="EMBL" id="LQOJ01000053">
    <property type="protein sequence ID" value="ORU99351.1"/>
    <property type="molecule type" value="Genomic_DNA"/>
</dbReference>
<dbReference type="STRING" id="1793.AWC04_17145"/>
<gene>
    <name evidence="1" type="ORF">AWC04_17145</name>
</gene>
<comment type="caution">
    <text evidence="1">The sequence shown here is derived from an EMBL/GenBank/DDBJ whole genome shotgun (WGS) entry which is preliminary data.</text>
</comment>
<reference evidence="1 2" key="1">
    <citation type="submission" date="2016-01" db="EMBL/GenBank/DDBJ databases">
        <title>The new phylogeny of the genus Mycobacterium.</title>
        <authorList>
            <person name="Tarcisio F."/>
            <person name="Conor M."/>
            <person name="Antonella G."/>
            <person name="Elisabetta G."/>
            <person name="Giulia F.S."/>
            <person name="Sara T."/>
            <person name="Anna F."/>
            <person name="Clotilde B."/>
            <person name="Roberto B."/>
            <person name="Veronica D.S."/>
            <person name="Fabio R."/>
            <person name="Monica P."/>
            <person name="Olivier J."/>
            <person name="Enrico T."/>
            <person name="Nicola S."/>
        </authorList>
    </citation>
    <scope>NUCLEOTIDE SEQUENCE [LARGE SCALE GENOMIC DNA]</scope>
    <source>
        <strain evidence="1 2">DSM 44179</strain>
    </source>
</reference>
<sequence>MVHSLVLLLALLIGMVAGLRAFTAPAAVAWAAALHWLNFDDTWASWLGQVITVALLTLLAAVELISDLLARIPDRTTTTLYATRLATGAFAGAALGTAWGYPWSGLGAGLLGAALATTVSHSVRCRLVAHRREFVVAAVEGLVAIGAGLGIAALTAVL</sequence>
<organism evidence="1 2">
    <name type="scientific">Mycolicibacterium fallax</name>
    <name type="common">Mycobacterium fallax</name>
    <dbReference type="NCBI Taxonomy" id="1793"/>
    <lineage>
        <taxon>Bacteria</taxon>
        <taxon>Bacillati</taxon>
        <taxon>Actinomycetota</taxon>
        <taxon>Actinomycetes</taxon>
        <taxon>Mycobacteriales</taxon>
        <taxon>Mycobacteriaceae</taxon>
        <taxon>Mycolicibacterium</taxon>
    </lineage>
</organism>
<dbReference type="Proteomes" id="UP000193484">
    <property type="component" value="Unassembled WGS sequence"/>
</dbReference>